<feature type="domain" description="NF-X1-type" evidence="10">
    <location>
        <begin position="1831"/>
        <end position="1850"/>
    </location>
</feature>
<feature type="domain" description="NF-X1-type" evidence="10">
    <location>
        <begin position="1482"/>
        <end position="1508"/>
    </location>
</feature>
<feature type="region of interest" description="Disordered" evidence="9">
    <location>
        <begin position="1316"/>
        <end position="1347"/>
    </location>
</feature>
<evidence type="ECO:0000256" key="3">
    <source>
        <dbReference type="ARBA" id="ARBA00022723"/>
    </source>
</evidence>
<keyword evidence="6" id="KW-0862">Zinc</keyword>
<keyword evidence="2" id="KW-0963">Cytoplasm</keyword>
<feature type="coiled-coil region" evidence="8">
    <location>
        <begin position="1051"/>
        <end position="1078"/>
    </location>
</feature>
<keyword evidence="3" id="KW-0479">Metal-binding</keyword>
<dbReference type="InterPro" id="IPR041679">
    <property type="entry name" value="DNA2/NAM7-like_C"/>
</dbReference>
<dbReference type="PANTHER" id="PTHR10887">
    <property type="entry name" value="DNA2/NAM7 HELICASE FAMILY"/>
    <property type="match status" value="1"/>
</dbReference>
<dbReference type="CDD" id="cd18808">
    <property type="entry name" value="SF1_C_Upf1"/>
    <property type="match status" value="1"/>
</dbReference>
<organism evidence="11 12">
    <name type="scientific">Rhizophagus clarus</name>
    <dbReference type="NCBI Taxonomy" id="94130"/>
    <lineage>
        <taxon>Eukaryota</taxon>
        <taxon>Fungi</taxon>
        <taxon>Fungi incertae sedis</taxon>
        <taxon>Mucoromycota</taxon>
        <taxon>Glomeromycotina</taxon>
        <taxon>Glomeromycetes</taxon>
        <taxon>Glomerales</taxon>
        <taxon>Glomeraceae</taxon>
        <taxon>Rhizophagus</taxon>
    </lineage>
</organism>
<evidence type="ECO:0000256" key="8">
    <source>
        <dbReference type="SAM" id="Coils"/>
    </source>
</evidence>
<dbReference type="Pfam" id="PF20173">
    <property type="entry name" value="ZnF_RZ-type"/>
    <property type="match status" value="1"/>
</dbReference>
<dbReference type="FunFam" id="3.40.50.300:FF:001660">
    <property type="entry name" value="NF-X1 finger and helicase protein, putative"/>
    <property type="match status" value="1"/>
</dbReference>
<dbReference type="InterPro" id="IPR046439">
    <property type="entry name" value="ZF_RZ_dom"/>
</dbReference>
<dbReference type="SUPFAM" id="SSF52540">
    <property type="entry name" value="P-loop containing nucleoside triphosphate hydrolases"/>
    <property type="match status" value="1"/>
</dbReference>
<evidence type="ECO:0000256" key="5">
    <source>
        <dbReference type="ARBA" id="ARBA00022771"/>
    </source>
</evidence>
<sequence>MTEERGRAIDFNNGGNGSGAARININSKRNSDSRGGNNNLRHGRRDDNGGGGGRSGTNDQRQGETNRSYRNNAPPRLSIPEIKKSQEETTTVNFSSSELSFKGSDRIVFITDGEYITTVWKKILKRESPWNRDDVKIFISSALVVTDSQTGYKVEELVKELGNPESGLKKLREIIDFPMSCDAGLKKGVLSFQYVILPLLGLLTRTAITECILEKYIHAIFTTLYTNLDSFLYNNVMKMLDKLVQRNSVVDREVRIETLLTRERYSFIPSSLGVFFLVIVRLLTELLRRIKEASTNETMHKIYHDLRQLKTTYQHSIEQQQSPSTSTDPLINNLETRRYFFIILEKEMKIMNKMLNNGRNLIFEQNSYAKDLKSQSYYRELARKVDFARTYDPPGELSKHGKRHDNDHVNISDILIIPTREEVLCDRKPFLPSSLPGVLHFLPDGVSKLLDTQFRLLREDMLNTIRGGISNLLTALLQDNSTSPININLSKELEKVQNGGGRFKYNNGMSDNGDLQVYANVHFVEIGCDRRKGFFCTIGFTPPRIRSAKSVEGRKEYWKKCKRLLVGSLVTLLLPNSNPNQNLNSNSNPSSNSGSNSNLYSLYFGVVMSRDEDKLAEYENVAEININIINPSFYIVALNEISNSDKVTNRSLVNRFMVESTGVYLESYYHILKSLQTIEPSSLPFDQYLAPSIDDLNKNEDEKGKSSEQVYDSVDGKVENPLYTRAPGFKFDLSALCKDKNQSLTLNVADVYTHDKVAKDITDYSKLDETQAKALISALTREIALIEGPPGTGKTVVGIEIMRVLLARENRRTKIGPILTICFTNHALDQFLEHLLDEKITKKIVRLGSRTKSPKIENFMLEKICRNHPNTSSLTRLLEDIEKEVNEIKGLFNKRLTWNDIENYLNNKEKKFFKKFDCVTYNDLPYWVLENNRNKKLSVFEKWIKGIDITIIKNMKKNFQNYDKNGKRESNKSNINSYNSFEVLPVAVDEEYEDTEMDSNDESQIDYETIQWIENYDEPKTDRPLDVLLGDYSIWKMSRVERLKLHDYWRTEFYEEKLNYLQKRHEEIRHEIDNLYDEGRRQILLRSDVIGMTTNGAAKFQALIKSISPKIIICEEAGEVLEAHIISALTPLTQHLILIGDHNQLRPHVATYSLSMDSPVGKNYQLDKSLFERLVDSNNAVKIEKTQLLTQRRMRKDISDLIRYTLYPDLIDGKNIEGYSNIRGAQHNVYFIDHRHPEDSSGGELAMQSHVNRYEVKMVVEMVNYFVKNGYNKSDDIAVLTPYLGQMIKIKEALSKKFVVIIDERDAQDIAEIEELEDEENNNDEHKGNFNRKTSVTSKPSTQPKSLNQQVTLRTVDNFQGEEASIVIISLVRNFSKSGELGEHDTIGFLKSTNRSNVLLSRAREGMYLIGNSELMSLKSKNMWAPVIDILHKRNPPQIGFGMPIVCNRHPDYKNTIIEPGQFEQVSPEGGCHKLCDISLPCGHVCTRKCHSDDPKHIGVKCLKPCTKLHLGCNHPCRKRCFEDCGRCEFPIGDIILPDCGHTFQNTKCWQNKVKDTLKCNVLVDIILPECGHTLHNAKCWQNKVKETLKCNVLIDIILPGCGHTFHNAKCWQNKVKETLKCNVLVDILLPGCGHTFHNAKCWQNKVKETLRCNFPINITLPHCGHILENVECWKNKAGDIPHCNMLIDVALSCGHILQNILCWKNQIKELPNCIVLIDIVLPGCGHTMQNVECWKDQNKETLKCMTLVTRNLSRCEHTKVIHCFESVNDVKCKEKCGKQLTCGHECSDKCFECQKRSSPRESKNKKTAALLIERTQHGKCTNKCNKLLFCGHKCSLYCHEGSECLPCKNKCVMSCEHITCNKSCLEPCAICAEKCLWECEHQGKCELSCGTPCFRLPCNERCRKTLECGHKCAGVCGEICPSKDFCIDCASIKVKNQLSDIIIGATFSEVDWNNERMIVLSCGHVYTMKSMDMLMKMQDYYNGSIEGGWTSVKMLPTLPINIKTCPECQTPVKDVRRYGRIIKKCTLDTSNKKFLLKYDRKLKEISKKTISFVFGDKMKKMRDQLRNDLPKYESRSKEIVFKEQKITIKNLPELTPYYYFENIEVYHGFDEGSEQVWINHIKELLNHYRELTLIIRATKIPFYAKAFETTVTNLYPNDDSEKKLISESSNLHTLSSSSLSFVPSESSQLSFQEKLALIGVSIPQVNHRIYLDAFIEIINIQKVLYHEILFIIEELSSELTPVLAEDIISIKEVWKIFAERLQISIHDHLRTIKEVAESTRYGRHLLLINVEILEFDLKILTYQLRYSQNGIFGDNSLQTGIIEKCEVIKENVAEISKSCGFSNTGEEFKLTIRERLENLREICNKVVICAENFDSSIEETLEIHQSVKTDFKISEHWYKWYECPNGHLYIIEECDKVMHCPDCNVKEID</sequence>
<dbReference type="GO" id="GO:0004386">
    <property type="term" value="F:helicase activity"/>
    <property type="evidence" value="ECO:0007669"/>
    <property type="project" value="InterPro"/>
</dbReference>
<dbReference type="Proteomes" id="UP000615446">
    <property type="component" value="Unassembled WGS sequence"/>
</dbReference>
<name>A0A8H3QIN8_9GLOM</name>
<dbReference type="GO" id="GO:0008270">
    <property type="term" value="F:zinc ion binding"/>
    <property type="evidence" value="ECO:0007669"/>
    <property type="project" value="UniProtKB-KW"/>
</dbReference>
<evidence type="ECO:0000313" key="12">
    <source>
        <dbReference type="Proteomes" id="UP000615446"/>
    </source>
</evidence>
<accession>A0A8H3QIN8</accession>
<reference evidence="11" key="1">
    <citation type="submission" date="2019-10" db="EMBL/GenBank/DDBJ databases">
        <title>Conservation and host-specific expression of non-tandemly repeated heterogenous ribosome RNA gene in arbuscular mycorrhizal fungi.</title>
        <authorList>
            <person name="Maeda T."/>
            <person name="Kobayashi Y."/>
            <person name="Nakagawa T."/>
            <person name="Ezawa T."/>
            <person name="Yamaguchi K."/>
            <person name="Bino T."/>
            <person name="Nishimoto Y."/>
            <person name="Shigenobu S."/>
            <person name="Kawaguchi M."/>
        </authorList>
    </citation>
    <scope>NUCLEOTIDE SEQUENCE</scope>
    <source>
        <strain evidence="11">HR1</strain>
    </source>
</reference>
<dbReference type="Gene3D" id="3.40.50.300">
    <property type="entry name" value="P-loop containing nucleotide triphosphate hydrolases"/>
    <property type="match status" value="3"/>
</dbReference>
<dbReference type="GO" id="GO:0016787">
    <property type="term" value="F:hydrolase activity"/>
    <property type="evidence" value="ECO:0007669"/>
    <property type="project" value="UniProtKB-KW"/>
</dbReference>
<dbReference type="GO" id="GO:0005737">
    <property type="term" value="C:cytoplasm"/>
    <property type="evidence" value="ECO:0007669"/>
    <property type="project" value="UniProtKB-SubCell"/>
</dbReference>
<dbReference type="CDD" id="cd06008">
    <property type="entry name" value="NF-X1-zinc-finger"/>
    <property type="match status" value="1"/>
</dbReference>
<dbReference type="GO" id="GO:0002376">
    <property type="term" value="P:immune system process"/>
    <property type="evidence" value="ECO:0007669"/>
    <property type="project" value="UniProtKB-KW"/>
</dbReference>
<dbReference type="InterPro" id="IPR041677">
    <property type="entry name" value="DNA2/NAM7_AAA_11"/>
</dbReference>
<feature type="domain" description="NF-X1-type" evidence="10">
    <location>
        <begin position="1513"/>
        <end position="1530"/>
    </location>
</feature>
<keyword evidence="4" id="KW-0677">Repeat</keyword>
<comment type="caution">
    <text evidence="11">The sequence shown here is derived from an EMBL/GenBank/DDBJ whole genome shotgun (WGS) entry which is preliminary data.</text>
</comment>
<keyword evidence="11" id="KW-0378">Hydrolase</keyword>
<dbReference type="GO" id="GO:0031380">
    <property type="term" value="C:nuclear RNA-directed RNA polymerase complex"/>
    <property type="evidence" value="ECO:0007669"/>
    <property type="project" value="TreeGrafter"/>
</dbReference>
<evidence type="ECO:0000256" key="7">
    <source>
        <dbReference type="ARBA" id="ARBA00022859"/>
    </source>
</evidence>
<dbReference type="EMBL" id="BLAL01000053">
    <property type="protein sequence ID" value="GES80766.1"/>
    <property type="molecule type" value="Genomic_DNA"/>
</dbReference>
<feature type="compositionally biased region" description="Polar residues" evidence="9">
    <location>
        <begin position="1331"/>
        <end position="1347"/>
    </location>
</feature>
<keyword evidence="8" id="KW-0175">Coiled coil</keyword>
<evidence type="ECO:0000256" key="4">
    <source>
        <dbReference type="ARBA" id="ARBA00022737"/>
    </source>
</evidence>
<dbReference type="GO" id="GO:0031048">
    <property type="term" value="P:regulatory ncRNA-mediated heterochromatin formation"/>
    <property type="evidence" value="ECO:0007669"/>
    <property type="project" value="TreeGrafter"/>
</dbReference>
<dbReference type="InterPro" id="IPR045055">
    <property type="entry name" value="DNA2/NAM7-like"/>
</dbReference>
<comment type="subcellular location">
    <subcellularLocation>
        <location evidence="1">Cytoplasm</location>
    </subcellularLocation>
</comment>
<dbReference type="Pfam" id="PF13087">
    <property type="entry name" value="AAA_12"/>
    <property type="match status" value="1"/>
</dbReference>
<evidence type="ECO:0000256" key="1">
    <source>
        <dbReference type="ARBA" id="ARBA00004496"/>
    </source>
</evidence>
<evidence type="ECO:0000256" key="6">
    <source>
        <dbReference type="ARBA" id="ARBA00022833"/>
    </source>
</evidence>
<dbReference type="InterPro" id="IPR027417">
    <property type="entry name" value="P-loop_NTPase"/>
</dbReference>
<dbReference type="SMART" id="SM00438">
    <property type="entry name" value="ZnF_NFX"/>
    <property type="match status" value="3"/>
</dbReference>
<evidence type="ECO:0000259" key="10">
    <source>
        <dbReference type="SMART" id="SM00438"/>
    </source>
</evidence>
<dbReference type="PANTHER" id="PTHR10887:SF445">
    <property type="entry name" value="NFX1-TYPE ZINC FINGER-CONTAINING PROTEIN 1"/>
    <property type="match status" value="1"/>
</dbReference>
<proteinExistence type="predicted"/>
<evidence type="ECO:0000256" key="9">
    <source>
        <dbReference type="SAM" id="MobiDB-lite"/>
    </source>
</evidence>
<evidence type="ECO:0000313" key="11">
    <source>
        <dbReference type="EMBL" id="GES80766.1"/>
    </source>
</evidence>
<dbReference type="Pfam" id="PF13086">
    <property type="entry name" value="AAA_11"/>
    <property type="match status" value="1"/>
</dbReference>
<gene>
    <name evidence="11" type="ORF">RCL2_000802300</name>
</gene>
<dbReference type="OrthoDB" id="2423195at2759"/>
<dbReference type="InterPro" id="IPR047187">
    <property type="entry name" value="SF1_C_Upf1"/>
</dbReference>
<keyword evidence="5" id="KW-0863">Zinc-finger</keyword>
<dbReference type="InterPro" id="IPR000967">
    <property type="entry name" value="Znf_NFX1"/>
</dbReference>
<protein>
    <submittedName>
        <fullName evidence="11">P-loop containing nucleoside triphosphate hydrolase protein</fullName>
    </submittedName>
</protein>
<feature type="region of interest" description="Disordered" evidence="9">
    <location>
        <begin position="1"/>
        <end position="90"/>
    </location>
</feature>
<evidence type="ECO:0000256" key="2">
    <source>
        <dbReference type="ARBA" id="ARBA00022490"/>
    </source>
</evidence>
<keyword evidence="7" id="KW-0391">Immunity</keyword>